<organism evidence="2">
    <name type="scientific">uncultured Ramlibacter sp</name>
    <dbReference type="NCBI Taxonomy" id="260755"/>
    <lineage>
        <taxon>Bacteria</taxon>
        <taxon>Pseudomonadati</taxon>
        <taxon>Pseudomonadota</taxon>
        <taxon>Betaproteobacteria</taxon>
        <taxon>Burkholderiales</taxon>
        <taxon>Comamonadaceae</taxon>
        <taxon>Ramlibacter</taxon>
        <taxon>environmental samples</taxon>
    </lineage>
</organism>
<feature type="non-terminal residue" evidence="2">
    <location>
        <position position="1"/>
    </location>
</feature>
<feature type="compositionally biased region" description="Low complexity" evidence="1">
    <location>
        <begin position="28"/>
        <end position="43"/>
    </location>
</feature>
<feature type="non-terminal residue" evidence="2">
    <location>
        <position position="51"/>
    </location>
</feature>
<keyword evidence="2" id="KW-0808">Transferase</keyword>
<dbReference type="GO" id="GO:0004315">
    <property type="term" value="F:3-oxoacyl-[acyl-carrier-protein] synthase activity"/>
    <property type="evidence" value="ECO:0007669"/>
    <property type="project" value="UniProtKB-EC"/>
</dbReference>
<dbReference type="AlphaFoldDB" id="A0A6J4QH37"/>
<dbReference type="EMBL" id="CADCUX010000723">
    <property type="protein sequence ID" value="CAA9441800.1"/>
    <property type="molecule type" value="Genomic_DNA"/>
</dbReference>
<evidence type="ECO:0000256" key="1">
    <source>
        <dbReference type="SAM" id="MobiDB-lite"/>
    </source>
</evidence>
<accession>A0A6J4QH37</accession>
<proteinExistence type="predicted"/>
<protein>
    <submittedName>
        <fullName evidence="2">3-oxoacyl-[acyl-carrier-protein] synthase III</fullName>
        <ecNumber evidence="2">2.3.1.41</ecNumber>
    </submittedName>
</protein>
<gene>
    <name evidence="2" type="ORF">AVDCRST_MAG51-3340</name>
</gene>
<name>A0A6J4QH37_9BURK</name>
<reference evidence="2" key="1">
    <citation type="submission" date="2020-02" db="EMBL/GenBank/DDBJ databases">
        <authorList>
            <person name="Meier V. D."/>
        </authorList>
    </citation>
    <scope>NUCLEOTIDE SEQUENCE</scope>
    <source>
        <strain evidence="2">AVDCRST_MAG51</strain>
    </source>
</reference>
<evidence type="ECO:0000313" key="2">
    <source>
        <dbReference type="EMBL" id="CAA9441800.1"/>
    </source>
</evidence>
<dbReference type="EC" id="2.3.1.41" evidence="2"/>
<feature type="region of interest" description="Disordered" evidence="1">
    <location>
        <begin position="28"/>
        <end position="51"/>
    </location>
</feature>
<keyword evidence="2" id="KW-0012">Acyltransferase</keyword>
<sequence length="51" mass="5384">CCPTAPARCCCHPRPRRRMRSACACASSTSARSPATTRSACSSGSRRIARA</sequence>